<name>A0A9P1M5A8_9DINO</name>
<dbReference type="Proteomes" id="UP001152797">
    <property type="component" value="Unassembled WGS sequence"/>
</dbReference>
<dbReference type="EMBL" id="CAMXCT010006828">
    <property type="protein sequence ID" value="CAI4020722.1"/>
    <property type="molecule type" value="Genomic_DNA"/>
</dbReference>
<reference evidence="3 4" key="2">
    <citation type="submission" date="2024-05" db="EMBL/GenBank/DDBJ databases">
        <authorList>
            <person name="Chen Y."/>
            <person name="Shah S."/>
            <person name="Dougan E. K."/>
            <person name="Thang M."/>
            <person name="Chan C."/>
        </authorList>
    </citation>
    <scope>NUCLEOTIDE SEQUENCE [LARGE SCALE GENOMIC DNA]</scope>
</reference>
<dbReference type="InterPro" id="IPR004988">
    <property type="entry name" value="DUF273"/>
</dbReference>
<keyword evidence="3" id="KW-0966">Cell projection</keyword>
<proteinExistence type="predicted"/>
<evidence type="ECO:0000313" key="3">
    <source>
        <dbReference type="EMBL" id="CAL4808034.1"/>
    </source>
</evidence>
<dbReference type="AlphaFoldDB" id="A0A9P1M5A8"/>
<keyword evidence="4" id="KW-1185">Reference proteome</keyword>
<dbReference type="Pfam" id="PF03314">
    <property type="entry name" value="DUF273"/>
    <property type="match status" value="1"/>
</dbReference>
<protein>
    <submittedName>
        <fullName evidence="3">Cilia- and flagella-associated protein 206</fullName>
    </submittedName>
</protein>
<gene>
    <name evidence="2" type="ORF">C1SCF055_LOCUS45113</name>
</gene>
<dbReference type="PANTHER" id="PTHR31562:SF8">
    <property type="entry name" value="ALPHA-1,6-MANNOSYLTRANSFERASE"/>
    <property type="match status" value="1"/>
</dbReference>
<dbReference type="EMBL" id="CAMXCT020006828">
    <property type="protein sequence ID" value="CAL1174097.1"/>
    <property type="molecule type" value="Genomic_DNA"/>
</dbReference>
<comment type="caution">
    <text evidence="2">The sequence shown here is derived from an EMBL/GenBank/DDBJ whole genome shotgun (WGS) entry which is preliminary data.</text>
</comment>
<accession>A0A9P1M5A8</accession>
<dbReference type="PANTHER" id="PTHR31562">
    <property type="entry name" value="PROTEIN CBG18972"/>
    <property type="match status" value="1"/>
</dbReference>
<dbReference type="EMBL" id="CAMXCT030006828">
    <property type="protein sequence ID" value="CAL4808034.1"/>
    <property type="molecule type" value="Genomic_DNA"/>
</dbReference>
<dbReference type="OrthoDB" id="407658at2759"/>
<organism evidence="2">
    <name type="scientific">Cladocopium goreaui</name>
    <dbReference type="NCBI Taxonomy" id="2562237"/>
    <lineage>
        <taxon>Eukaryota</taxon>
        <taxon>Sar</taxon>
        <taxon>Alveolata</taxon>
        <taxon>Dinophyceae</taxon>
        <taxon>Suessiales</taxon>
        <taxon>Symbiodiniaceae</taxon>
        <taxon>Cladocopium</taxon>
    </lineage>
</organism>
<keyword evidence="3" id="KW-0282">Flagellum</keyword>
<dbReference type="Gene3D" id="3.90.550.10">
    <property type="entry name" value="Spore Coat Polysaccharide Biosynthesis Protein SpsA, Chain A"/>
    <property type="match status" value="1"/>
</dbReference>
<evidence type="ECO:0000256" key="1">
    <source>
        <dbReference type="SAM" id="MobiDB-lite"/>
    </source>
</evidence>
<keyword evidence="3" id="KW-0969">Cilium</keyword>
<sequence length="598" mass="68034">MKMSWEIIQSTEAQTSSFARCTEQLASMMQHLTGSAQPRPEKADFLEALRTMAEHSQKAKDFAKKVYEDYRAKNCSAAEAYRRFEDFNTSTPAGKEGLEDMSPVELQLCYDEYREDAEVQHWWTKAGVENSLMMAASVQSLMKSGGATASSPPEDKTDKKGKKIKPSEIVEMQELMVDEMKRLCEACREAAKASSKAWKADIAMQMVQALASASVERRYGCSPEEMTMAGLQNAPTLQKNERFVRATEKQQEIIMTVATFCPESNCALNLVHLVAYKLRSASNVGLVVAIRPFSVPWTDLWHKYNLHILSASEYEECHRFKDFFFRKHCTVSKFLESQPASYTAAIFDGDVVVAAPMRSLEKWINHSADVQLYNRCLFHEIMAGNYMVRNTPFARDFLMRWAEYYDRRPSGFSSADNGAIQLVVMETVQVEGFRTCYDMYRNLTDKVTNLDHYWNYVHCTKEAIGPARAWNMETGSLTLWPRLEFYVADGVFLNRWANDEVGPIMHHGVKDPKDVTSFYYKDLDQCQLNESAVLRTAKQLGETALHLAQSYPEYFPKGHGCKQCAEDCMKTFSCAPLQDASSGFQLDPTFFEPLVTMP</sequence>
<evidence type="ECO:0000313" key="4">
    <source>
        <dbReference type="Proteomes" id="UP001152797"/>
    </source>
</evidence>
<feature type="region of interest" description="Disordered" evidence="1">
    <location>
        <begin position="143"/>
        <end position="162"/>
    </location>
</feature>
<reference evidence="2" key="1">
    <citation type="submission" date="2022-10" db="EMBL/GenBank/DDBJ databases">
        <authorList>
            <person name="Chen Y."/>
            <person name="Dougan E. K."/>
            <person name="Chan C."/>
            <person name="Rhodes N."/>
            <person name="Thang M."/>
        </authorList>
    </citation>
    <scope>NUCLEOTIDE SEQUENCE</scope>
</reference>
<evidence type="ECO:0000313" key="2">
    <source>
        <dbReference type="EMBL" id="CAI4020722.1"/>
    </source>
</evidence>
<dbReference type="InterPro" id="IPR029044">
    <property type="entry name" value="Nucleotide-diphossugar_trans"/>
</dbReference>